<evidence type="ECO:0000313" key="1">
    <source>
        <dbReference type="EMBL" id="MFC3230722.1"/>
    </source>
</evidence>
<gene>
    <name evidence="1" type="ORF">ACFOGJ_25975</name>
</gene>
<evidence type="ECO:0000313" key="2">
    <source>
        <dbReference type="Proteomes" id="UP001595528"/>
    </source>
</evidence>
<keyword evidence="2" id="KW-1185">Reference proteome</keyword>
<sequence length="46" mass="5165">MIVASQLAAPGGWFNLSLGRQRIALVAGRTHPLARRRRLRLRELAD</sequence>
<reference evidence="2" key="1">
    <citation type="journal article" date="2019" name="Int. J. Syst. Evol. Microbiol.">
        <title>The Global Catalogue of Microorganisms (GCM) 10K type strain sequencing project: providing services to taxonomists for standard genome sequencing and annotation.</title>
        <authorList>
            <consortium name="The Broad Institute Genomics Platform"/>
            <consortium name="The Broad Institute Genome Sequencing Center for Infectious Disease"/>
            <person name="Wu L."/>
            <person name="Ma J."/>
        </authorList>
    </citation>
    <scope>NUCLEOTIDE SEQUENCE [LARGE SCALE GENOMIC DNA]</scope>
    <source>
        <strain evidence="2">KCTC 42964</strain>
    </source>
</reference>
<dbReference type="Proteomes" id="UP001595528">
    <property type="component" value="Unassembled WGS sequence"/>
</dbReference>
<proteinExistence type="predicted"/>
<comment type="caution">
    <text evidence="1">The sequence shown here is derived from an EMBL/GenBank/DDBJ whole genome shotgun (WGS) entry which is preliminary data.</text>
</comment>
<protein>
    <submittedName>
        <fullName evidence="1">Uncharacterized protein</fullName>
    </submittedName>
</protein>
<dbReference type="RefSeq" id="WP_379906240.1">
    <property type="nucleotide sequence ID" value="NZ_JBHRTR010000048.1"/>
</dbReference>
<dbReference type="EMBL" id="JBHRTR010000048">
    <property type="protein sequence ID" value="MFC3230722.1"/>
    <property type="molecule type" value="Genomic_DNA"/>
</dbReference>
<accession>A0ABV7L7X5</accession>
<name>A0ABV7L7X5_9PROT</name>
<organism evidence="1 2">
    <name type="scientific">Marinibaculum pumilum</name>
    <dbReference type="NCBI Taxonomy" id="1766165"/>
    <lineage>
        <taxon>Bacteria</taxon>
        <taxon>Pseudomonadati</taxon>
        <taxon>Pseudomonadota</taxon>
        <taxon>Alphaproteobacteria</taxon>
        <taxon>Rhodospirillales</taxon>
        <taxon>Rhodospirillaceae</taxon>
        <taxon>Marinibaculum</taxon>
    </lineage>
</organism>